<dbReference type="InterPro" id="IPR050679">
    <property type="entry name" value="Bact_HTH_transcr_reg"/>
</dbReference>
<evidence type="ECO:0000313" key="5">
    <source>
        <dbReference type="EMBL" id="MDW5598683.1"/>
    </source>
</evidence>
<dbReference type="SMART" id="SM00866">
    <property type="entry name" value="UTRA"/>
    <property type="match status" value="1"/>
</dbReference>
<gene>
    <name evidence="5" type="ORF">R7226_30255</name>
</gene>
<dbReference type="RefSeq" id="WP_318601238.1">
    <property type="nucleotide sequence ID" value="NZ_JAWSTH010000165.1"/>
</dbReference>
<dbReference type="InterPro" id="IPR036388">
    <property type="entry name" value="WH-like_DNA-bd_sf"/>
</dbReference>
<evidence type="ECO:0000256" key="2">
    <source>
        <dbReference type="ARBA" id="ARBA00023125"/>
    </source>
</evidence>
<keyword evidence="2" id="KW-0238">DNA-binding</keyword>
<dbReference type="PANTHER" id="PTHR44846:SF1">
    <property type="entry name" value="MANNOSYL-D-GLYCERATE TRANSPORT_METABOLISM SYSTEM REPRESSOR MNGR-RELATED"/>
    <property type="match status" value="1"/>
</dbReference>
<evidence type="ECO:0000259" key="4">
    <source>
        <dbReference type="PROSITE" id="PS50949"/>
    </source>
</evidence>
<dbReference type="Gene3D" id="3.40.1410.10">
    <property type="entry name" value="Chorismate lyase-like"/>
    <property type="match status" value="1"/>
</dbReference>
<protein>
    <submittedName>
        <fullName evidence="5">GntR family transcriptional regulator</fullName>
    </submittedName>
</protein>
<organism evidence="5 6">
    <name type="scientific">Conexibacter stalactiti</name>
    <dbReference type="NCBI Taxonomy" id="1940611"/>
    <lineage>
        <taxon>Bacteria</taxon>
        <taxon>Bacillati</taxon>
        <taxon>Actinomycetota</taxon>
        <taxon>Thermoleophilia</taxon>
        <taxon>Solirubrobacterales</taxon>
        <taxon>Conexibacteraceae</taxon>
        <taxon>Conexibacter</taxon>
    </lineage>
</organism>
<dbReference type="InterPro" id="IPR000524">
    <property type="entry name" value="Tscrpt_reg_HTH_GntR"/>
</dbReference>
<dbReference type="EMBL" id="JAWSTH010000165">
    <property type="protein sequence ID" value="MDW5598683.1"/>
    <property type="molecule type" value="Genomic_DNA"/>
</dbReference>
<evidence type="ECO:0000256" key="1">
    <source>
        <dbReference type="ARBA" id="ARBA00023015"/>
    </source>
</evidence>
<keyword evidence="1" id="KW-0805">Transcription regulation</keyword>
<reference evidence="6" key="1">
    <citation type="submission" date="2023-07" db="EMBL/GenBank/DDBJ databases">
        <title>Conexibacter stalactiti sp. nov., isolated from stalactites in a lava cave and emended description of the genus Conexibacter.</title>
        <authorList>
            <person name="Lee S.D."/>
        </authorList>
    </citation>
    <scope>NUCLEOTIDE SEQUENCE [LARGE SCALE GENOMIC DNA]</scope>
    <source>
        <strain evidence="6">KCTC 39840</strain>
    </source>
</reference>
<dbReference type="InterPro" id="IPR011663">
    <property type="entry name" value="UTRA"/>
</dbReference>
<dbReference type="Pfam" id="PF07702">
    <property type="entry name" value="UTRA"/>
    <property type="match status" value="1"/>
</dbReference>
<dbReference type="SUPFAM" id="SSF46785">
    <property type="entry name" value="Winged helix' DNA-binding domain"/>
    <property type="match status" value="1"/>
</dbReference>
<comment type="caution">
    <text evidence="5">The sequence shown here is derived from an EMBL/GenBank/DDBJ whole genome shotgun (WGS) entry which is preliminary data.</text>
</comment>
<name>A0ABU4HZD0_9ACTN</name>
<dbReference type="Pfam" id="PF00392">
    <property type="entry name" value="GntR"/>
    <property type="match status" value="1"/>
</dbReference>
<dbReference type="InterPro" id="IPR028978">
    <property type="entry name" value="Chorismate_lyase_/UTRA_dom_sf"/>
</dbReference>
<keyword evidence="3" id="KW-0804">Transcription</keyword>
<dbReference type="Gene3D" id="1.10.10.10">
    <property type="entry name" value="Winged helix-like DNA-binding domain superfamily/Winged helix DNA-binding domain"/>
    <property type="match status" value="1"/>
</dbReference>
<dbReference type="SMART" id="SM00345">
    <property type="entry name" value="HTH_GNTR"/>
    <property type="match status" value="1"/>
</dbReference>
<dbReference type="PROSITE" id="PS50949">
    <property type="entry name" value="HTH_GNTR"/>
    <property type="match status" value="1"/>
</dbReference>
<evidence type="ECO:0000313" key="6">
    <source>
        <dbReference type="Proteomes" id="UP001284601"/>
    </source>
</evidence>
<proteinExistence type="predicted"/>
<accession>A0ABU4HZD0</accession>
<dbReference type="PRINTS" id="PR00035">
    <property type="entry name" value="HTHGNTR"/>
</dbReference>
<reference evidence="5 6" key="2">
    <citation type="submission" date="2023-10" db="EMBL/GenBank/DDBJ databases">
        <authorList>
            <person name="Han X.F."/>
        </authorList>
    </citation>
    <scope>NUCLEOTIDE SEQUENCE [LARGE SCALE GENOMIC DNA]</scope>
    <source>
        <strain evidence="5 6">KCTC 39840</strain>
    </source>
</reference>
<dbReference type="Proteomes" id="UP001284601">
    <property type="component" value="Unassembled WGS sequence"/>
</dbReference>
<sequence>MSARTPPLGPLDRSRPEPLWHQLAEALRARITAGEWGAGFQIPTEDQLCETFGVSRITVRQGVRQLEAEGLLRRDQGRGTFVRDARLIAGDSGLTSFTEEVVRLGTKGTSRLLSATVVPASEAVAAALGIAEGDDVNRIRRLRLGDDEPMGVQTAHVRIDRAPDLHIADDDDASLYERLRTVYGIVPREAVEVYRVGSAAPEDASILRIAAGTPVFVVERTTHDHEGPYEFTVSTMRGDKYEIRSTLRTF</sequence>
<keyword evidence="6" id="KW-1185">Reference proteome</keyword>
<dbReference type="PANTHER" id="PTHR44846">
    <property type="entry name" value="MANNOSYL-D-GLYCERATE TRANSPORT/METABOLISM SYSTEM REPRESSOR MNGR-RELATED"/>
    <property type="match status" value="1"/>
</dbReference>
<feature type="domain" description="HTH gntR-type" evidence="4">
    <location>
        <begin position="17"/>
        <end position="85"/>
    </location>
</feature>
<evidence type="ECO:0000256" key="3">
    <source>
        <dbReference type="ARBA" id="ARBA00023163"/>
    </source>
</evidence>
<dbReference type="CDD" id="cd07377">
    <property type="entry name" value="WHTH_GntR"/>
    <property type="match status" value="1"/>
</dbReference>
<dbReference type="SUPFAM" id="SSF64288">
    <property type="entry name" value="Chorismate lyase-like"/>
    <property type="match status" value="1"/>
</dbReference>
<dbReference type="InterPro" id="IPR036390">
    <property type="entry name" value="WH_DNA-bd_sf"/>
</dbReference>